<dbReference type="Proteomes" id="UP000070483">
    <property type="component" value="Unassembled WGS sequence"/>
</dbReference>
<name>A0A134AKP7_9FUSO</name>
<comment type="caution">
    <text evidence="1">The sequence shown here is derived from an EMBL/GenBank/DDBJ whole genome shotgun (WGS) entry which is preliminary data.</text>
</comment>
<evidence type="ECO:0000313" key="1">
    <source>
        <dbReference type="EMBL" id="KXB68306.1"/>
    </source>
</evidence>
<keyword evidence="2" id="KW-1185">Reference proteome</keyword>
<organism evidence="1 2">
    <name type="scientific">Leptotrichia wadei</name>
    <dbReference type="NCBI Taxonomy" id="157687"/>
    <lineage>
        <taxon>Bacteria</taxon>
        <taxon>Fusobacteriati</taxon>
        <taxon>Fusobacteriota</taxon>
        <taxon>Fusobacteriia</taxon>
        <taxon>Fusobacteriales</taxon>
        <taxon>Leptotrichiaceae</taxon>
        <taxon>Leptotrichia</taxon>
    </lineage>
</organism>
<protein>
    <submittedName>
        <fullName evidence="1">Uncharacterized protein</fullName>
    </submittedName>
</protein>
<sequence>MLIFQIVDNVFLSNWFYSNLFLAKREKQFEFEKGEVYKIKQGKKV</sequence>
<dbReference type="PATRIC" id="fig|157687.3.peg.743"/>
<reference evidence="2" key="1">
    <citation type="submission" date="2016-01" db="EMBL/GenBank/DDBJ databases">
        <authorList>
            <person name="Mitreva M."/>
            <person name="Pepin K.H."/>
            <person name="Mihindukulasuriya K.A."/>
            <person name="Fulton R."/>
            <person name="Fronick C."/>
            <person name="O'Laughlin M."/>
            <person name="Miner T."/>
            <person name="Herter B."/>
            <person name="Rosa B.A."/>
            <person name="Cordes M."/>
            <person name="Tomlinson C."/>
            <person name="Wollam A."/>
            <person name="Palsikar V.B."/>
            <person name="Mardis E.R."/>
            <person name="Wilson R.K."/>
        </authorList>
    </citation>
    <scope>NUCLEOTIDE SEQUENCE [LARGE SCALE GENOMIC DNA]</scope>
    <source>
        <strain evidence="2">KA00185</strain>
    </source>
</reference>
<proteinExistence type="predicted"/>
<dbReference type="AlphaFoldDB" id="A0A134AKP7"/>
<dbReference type="EMBL" id="LSDD01000049">
    <property type="protein sequence ID" value="KXB68306.1"/>
    <property type="molecule type" value="Genomic_DNA"/>
</dbReference>
<gene>
    <name evidence="1" type="ORF">HMPREF3180_00747</name>
</gene>
<evidence type="ECO:0000313" key="2">
    <source>
        <dbReference type="Proteomes" id="UP000070483"/>
    </source>
</evidence>
<accession>A0A134AKP7</accession>